<evidence type="ECO:0000313" key="7">
    <source>
        <dbReference type="Proteomes" id="UP000062973"/>
    </source>
</evidence>
<evidence type="ECO:0000256" key="4">
    <source>
        <dbReference type="ARBA" id="ARBA00022619"/>
    </source>
</evidence>
<dbReference type="eggNOG" id="COG0108">
    <property type="taxonomic scope" value="Bacteria"/>
</dbReference>
<dbReference type="UniPathway" id="UPA00275">
    <property type="reaction ID" value="UER00399"/>
</dbReference>
<dbReference type="KEGG" id="amq:AMETH_4612"/>
<evidence type="ECO:0000256" key="5">
    <source>
        <dbReference type="ARBA" id="ARBA00022723"/>
    </source>
</evidence>
<dbReference type="GO" id="GO:0046872">
    <property type="term" value="F:metal ion binding"/>
    <property type="evidence" value="ECO:0007669"/>
    <property type="project" value="UniProtKB-KW"/>
</dbReference>
<protein>
    <recommendedName>
        <fullName evidence="3">3,4-dihydroxy-2-butanone-4-phosphate synthase</fullName>
        <ecNumber evidence="3">4.1.99.12</ecNumber>
    </recommendedName>
</protein>
<dbReference type="EMBL" id="CP009110">
    <property type="protein sequence ID" value="AIJ24704.1"/>
    <property type="molecule type" value="Genomic_DNA"/>
</dbReference>
<keyword evidence="5" id="KW-0479">Metal-binding</keyword>
<comment type="pathway">
    <text evidence="2">Cofactor biosynthesis; riboflavin biosynthesis; 2-hydroxy-3-oxobutyl phosphate from D-ribulose 5-phosphate: step 1/1.</text>
</comment>
<evidence type="ECO:0000313" key="6">
    <source>
        <dbReference type="EMBL" id="AIJ24704.1"/>
    </source>
</evidence>
<name>A0A076MVH5_AMYME</name>
<dbReference type="Pfam" id="PF00926">
    <property type="entry name" value="DHBP_synthase"/>
    <property type="match status" value="1"/>
</dbReference>
<sequence>MARALTDIAAGRPVVVVDDDRAEGAVVFAAEKATPALMAFTVRHTCGLVAVALPGADCDRLQLRPMNGGDRESPYTVTVDAKNGVHTGISAADRAYTARLLASPDTAAADLSRPGHLMGLRVHGGGVLHRPQLPEAAVDLARLGGLRPAGVLCELVSPRDPTRMARASELAEFTAEHDLALVSIAGLVRHRVQTELVRGAVTRQPVAHSEFQATSVLEGAEHVVVVDERAGVLVRLHRECPGAIGGVGPEVELYLRVPCDGD</sequence>
<dbReference type="GO" id="GO:0005829">
    <property type="term" value="C:cytosol"/>
    <property type="evidence" value="ECO:0007669"/>
    <property type="project" value="TreeGrafter"/>
</dbReference>
<dbReference type="EC" id="4.1.99.12" evidence="3"/>
<dbReference type="InterPro" id="IPR000422">
    <property type="entry name" value="DHBP_synthase_RibB"/>
</dbReference>
<proteinExistence type="predicted"/>
<organism evidence="6 7">
    <name type="scientific">Amycolatopsis methanolica 239</name>
    <dbReference type="NCBI Taxonomy" id="1068978"/>
    <lineage>
        <taxon>Bacteria</taxon>
        <taxon>Bacillati</taxon>
        <taxon>Actinomycetota</taxon>
        <taxon>Actinomycetes</taxon>
        <taxon>Pseudonocardiales</taxon>
        <taxon>Pseudonocardiaceae</taxon>
        <taxon>Amycolatopsis</taxon>
        <taxon>Amycolatopsis methanolica group</taxon>
    </lineage>
</organism>
<dbReference type="Gene3D" id="3.90.870.10">
    <property type="entry name" value="DHBP synthase"/>
    <property type="match status" value="1"/>
</dbReference>
<dbReference type="GO" id="GO:0009231">
    <property type="term" value="P:riboflavin biosynthetic process"/>
    <property type="evidence" value="ECO:0007669"/>
    <property type="project" value="UniProtKB-UniPathway"/>
</dbReference>
<accession>A0A076MVH5</accession>
<comment type="function">
    <text evidence="1">Catalyzes the conversion of D-ribulose 5-phosphate to formate and 3,4-dihydroxy-2-butanone 4-phosphate.</text>
</comment>
<dbReference type="STRING" id="1068978.AMETH_4612"/>
<dbReference type="HOGENOM" id="CLU_020273_3_1_11"/>
<evidence type="ECO:0000256" key="2">
    <source>
        <dbReference type="ARBA" id="ARBA00004904"/>
    </source>
</evidence>
<dbReference type="PANTHER" id="PTHR21327:SF18">
    <property type="entry name" value="3,4-DIHYDROXY-2-BUTANONE 4-PHOSPHATE SYNTHASE"/>
    <property type="match status" value="1"/>
</dbReference>
<gene>
    <name evidence="6" type="primary">ribA</name>
    <name evidence="6" type="ORF">AMETH_4612</name>
</gene>
<dbReference type="InterPro" id="IPR017945">
    <property type="entry name" value="DHBP_synth_RibB-like_a/b_dom"/>
</dbReference>
<dbReference type="GO" id="GO:0003935">
    <property type="term" value="F:GTP cyclohydrolase II activity"/>
    <property type="evidence" value="ECO:0007669"/>
    <property type="project" value="TreeGrafter"/>
</dbReference>
<dbReference type="PATRIC" id="fig|1068978.7.peg.4954"/>
<keyword evidence="6" id="KW-0378">Hydrolase</keyword>
<evidence type="ECO:0000256" key="1">
    <source>
        <dbReference type="ARBA" id="ARBA00002284"/>
    </source>
</evidence>
<dbReference type="RefSeq" id="WP_223842914.1">
    <property type="nucleotide sequence ID" value="NZ_AQUL01000001.1"/>
</dbReference>
<dbReference type="Proteomes" id="UP000062973">
    <property type="component" value="Chromosome"/>
</dbReference>
<keyword evidence="7" id="KW-1185">Reference proteome</keyword>
<evidence type="ECO:0000256" key="3">
    <source>
        <dbReference type="ARBA" id="ARBA00012153"/>
    </source>
</evidence>
<keyword evidence="4" id="KW-0686">Riboflavin biosynthesis</keyword>
<dbReference type="SUPFAM" id="SSF55821">
    <property type="entry name" value="YrdC/RibB"/>
    <property type="match status" value="1"/>
</dbReference>
<dbReference type="GO" id="GO:0008686">
    <property type="term" value="F:3,4-dihydroxy-2-butanone-4-phosphate synthase activity"/>
    <property type="evidence" value="ECO:0007669"/>
    <property type="project" value="UniProtKB-EC"/>
</dbReference>
<dbReference type="AlphaFoldDB" id="A0A076MVH5"/>
<reference evidence="6 7" key="1">
    <citation type="submission" date="2014-07" db="EMBL/GenBank/DDBJ databases">
        <title>Whole Genome Sequence of the Amycolatopsis methanolica 239.</title>
        <authorList>
            <person name="Tang B."/>
        </authorList>
    </citation>
    <scope>NUCLEOTIDE SEQUENCE [LARGE SCALE GENOMIC DNA]</scope>
    <source>
        <strain evidence="6 7">239</strain>
    </source>
</reference>
<dbReference type="PANTHER" id="PTHR21327">
    <property type="entry name" value="GTP CYCLOHYDROLASE II-RELATED"/>
    <property type="match status" value="1"/>
</dbReference>